<feature type="region of interest" description="Disordered" evidence="1">
    <location>
        <begin position="20"/>
        <end position="99"/>
    </location>
</feature>
<dbReference type="PANTHER" id="PTHR10900">
    <property type="entry name" value="PERIOSTIN-RELATED"/>
    <property type="match status" value="1"/>
</dbReference>
<dbReference type="InterPro" id="IPR036378">
    <property type="entry name" value="FAS1_dom_sf"/>
</dbReference>
<dbReference type="KEGG" id="vg:35382835"/>
<protein>
    <submittedName>
        <fullName evidence="3">Fasciclin FAS1 domain-containing protein</fullName>
    </submittedName>
</protein>
<evidence type="ECO:0000313" key="4">
    <source>
        <dbReference type="Proteomes" id="UP000236316"/>
    </source>
</evidence>
<name>A0A2I2L5V0_9VIRU</name>
<proteinExistence type="predicted"/>
<dbReference type="SUPFAM" id="SSF82153">
    <property type="entry name" value="FAS1 domain"/>
    <property type="match status" value="1"/>
</dbReference>
<dbReference type="InterPro" id="IPR000782">
    <property type="entry name" value="FAS1_domain"/>
</dbReference>
<evidence type="ECO:0000259" key="2">
    <source>
        <dbReference type="PROSITE" id="PS50213"/>
    </source>
</evidence>
<evidence type="ECO:0000313" key="3">
    <source>
        <dbReference type="EMBL" id="SNW62891.1"/>
    </source>
</evidence>
<dbReference type="GeneID" id="35382835"/>
<feature type="compositionally biased region" description="Polar residues" evidence="1">
    <location>
        <begin position="20"/>
        <end position="62"/>
    </location>
</feature>
<dbReference type="PROSITE" id="PS50213">
    <property type="entry name" value="FAS1"/>
    <property type="match status" value="1"/>
</dbReference>
<keyword evidence="4" id="KW-1185">Reference proteome</keyword>
<evidence type="ECO:0000256" key="1">
    <source>
        <dbReference type="SAM" id="MobiDB-lite"/>
    </source>
</evidence>
<dbReference type="SMART" id="SM00554">
    <property type="entry name" value="FAS1"/>
    <property type="match status" value="1"/>
</dbReference>
<dbReference type="PANTHER" id="PTHR10900:SF77">
    <property type="entry name" value="FI19380P1"/>
    <property type="match status" value="1"/>
</dbReference>
<organism evidence="3">
    <name type="scientific">Orpheovirus IHUMI-LCC2</name>
    <dbReference type="NCBI Taxonomy" id="2023057"/>
    <lineage>
        <taxon>Viruses</taxon>
        <taxon>Varidnaviria</taxon>
        <taxon>Bamfordvirae</taxon>
        <taxon>Nucleocytoviricota</taxon>
        <taxon>Megaviricetes</taxon>
        <taxon>Pimascovirales</taxon>
        <taxon>Ocovirineae</taxon>
        <taxon>Orpheoviridae</taxon>
        <taxon>Alphaorpheovirus</taxon>
        <taxon>Alphaorpheovirus massiliense</taxon>
    </lineage>
</organism>
<dbReference type="Proteomes" id="UP000236316">
    <property type="component" value="Segment"/>
</dbReference>
<dbReference type="InterPro" id="IPR050904">
    <property type="entry name" value="Adhesion/Biosynth-related"/>
</dbReference>
<feature type="domain" description="FAS1" evidence="2">
    <location>
        <begin position="138"/>
        <end position="276"/>
    </location>
</feature>
<gene>
    <name evidence="3" type="ORF">ORPV_987</name>
</gene>
<dbReference type="Pfam" id="PF02469">
    <property type="entry name" value="Fasciclin"/>
    <property type="match status" value="1"/>
</dbReference>
<dbReference type="RefSeq" id="YP_009449193.1">
    <property type="nucleotide sequence ID" value="NC_036594.1"/>
</dbReference>
<dbReference type="Gene3D" id="2.30.180.10">
    <property type="entry name" value="FAS1 domain"/>
    <property type="match status" value="1"/>
</dbReference>
<accession>A0A2I2L5V0</accession>
<reference evidence="3" key="1">
    <citation type="submission" date="2017-08" db="EMBL/GenBank/DDBJ databases">
        <authorList>
            <consortium name="Urmite Genomes"/>
        </authorList>
    </citation>
    <scope>NUCLEOTIDE SEQUENCE [LARGE SCALE GENOMIC DNA]</scope>
    <source>
        <strain evidence="3">IHUMI-LCC2</strain>
    </source>
</reference>
<dbReference type="EMBL" id="LT906555">
    <property type="protein sequence ID" value="SNW62891.1"/>
    <property type="molecule type" value="Genomic_DNA"/>
</dbReference>
<feature type="compositionally biased region" description="Polar residues" evidence="1">
    <location>
        <begin position="70"/>
        <end position="83"/>
    </location>
</feature>
<sequence>MYGQSNNYILSQSPLNPNLMSNNYNLSQSLSGQSPPVSPRSSLSNLSYAPVSPRSSLSNQRLRSPRASRAMTNDSLVTTSGTVEPSMRHNSRGKRSSMKLEDGGNCKLFLNVYEGSNDEEKCRMVREFFERPYRVDRTLDMVKLLSTRDNLSKLYNVISRLGLDPELRAERVVGDSSVVNPSITVFAPINDAFMNIMDEDVTSDIIKNHIFVGALDSKNLLKAEGVNITTLSGVNIKVQKIDDMVYIIGSDGMRSRVVQADIFARNGVLHIIDKVIF</sequence>